<dbReference type="CDD" id="cd16015">
    <property type="entry name" value="LTA_synthase"/>
    <property type="match status" value="1"/>
</dbReference>
<dbReference type="PANTHER" id="PTHR47371:SF3">
    <property type="entry name" value="PHOSPHOGLYCEROL TRANSFERASE I"/>
    <property type="match status" value="1"/>
</dbReference>
<feature type="transmembrane region" description="Helical" evidence="8">
    <location>
        <begin position="43"/>
        <end position="67"/>
    </location>
</feature>
<keyword evidence="3" id="KW-1003">Cell membrane</keyword>
<evidence type="ECO:0000256" key="2">
    <source>
        <dbReference type="ARBA" id="ARBA00004936"/>
    </source>
</evidence>
<evidence type="ECO:0000256" key="3">
    <source>
        <dbReference type="ARBA" id="ARBA00022475"/>
    </source>
</evidence>
<feature type="region of interest" description="Disordered" evidence="7">
    <location>
        <begin position="638"/>
        <end position="705"/>
    </location>
</feature>
<name>A0ABR7MVY1_9FIRM</name>
<feature type="compositionally biased region" description="Polar residues" evidence="7">
    <location>
        <begin position="640"/>
        <end position="653"/>
    </location>
</feature>
<reference evidence="10 11" key="1">
    <citation type="submission" date="2020-08" db="EMBL/GenBank/DDBJ databases">
        <title>Genome public.</title>
        <authorList>
            <person name="Liu C."/>
            <person name="Sun Q."/>
        </authorList>
    </citation>
    <scope>NUCLEOTIDE SEQUENCE [LARGE SCALE GENOMIC DNA]</scope>
    <source>
        <strain evidence="10 11">BX3</strain>
    </source>
</reference>
<feature type="transmembrane region" description="Helical" evidence="8">
    <location>
        <begin position="126"/>
        <end position="145"/>
    </location>
</feature>
<keyword evidence="6 8" id="KW-0472">Membrane</keyword>
<evidence type="ECO:0000313" key="11">
    <source>
        <dbReference type="Proteomes" id="UP000637513"/>
    </source>
</evidence>
<dbReference type="InterPro" id="IPR017850">
    <property type="entry name" value="Alkaline_phosphatase_core_sf"/>
</dbReference>
<evidence type="ECO:0000256" key="7">
    <source>
        <dbReference type="SAM" id="MobiDB-lite"/>
    </source>
</evidence>
<dbReference type="PANTHER" id="PTHR47371">
    <property type="entry name" value="LIPOTEICHOIC ACID SYNTHASE"/>
    <property type="match status" value="1"/>
</dbReference>
<evidence type="ECO:0000313" key="10">
    <source>
        <dbReference type="EMBL" id="MBC8557955.1"/>
    </source>
</evidence>
<dbReference type="InterPro" id="IPR050448">
    <property type="entry name" value="OpgB/LTA_synthase_biosynth"/>
</dbReference>
<comment type="caution">
    <text evidence="10">The sequence shown here is derived from an EMBL/GenBank/DDBJ whole genome shotgun (WGS) entry which is preliminary data.</text>
</comment>
<sequence>MMTKKQKQQMKKILHYGICYIAVPFLLELVIESLSRKSVMGGILYFFDRPVLCLFNTLIIMLTVSVALFFKREVFVYTLVSAIWLIFGVVNFVTLHLRVTPFSAVDITLLESAISVSGHYLNIKNIIMIVIAIVVVFVSMSILYRKAPKHEHRTQKKLILSGIAVALLAGCIFFIRSKSNSVQALATNYTNISEAYENYGFVYCFTNSIIDTGISKPDNYSKESVDDVLNTLNVSTYTTDTGVRPNIIFIQLESFFDVDMVKDLELSKDAIPNFHKLQKSFSNGFLTVPTVGAGTVNTEFEMLTGMSQRDFGTSEYPYKTILRKTAAESICYDLKQLGYASHCVHNNEGTFYGRNKVFKNLGFDTFASMEYMNGLEDNPNGWKKDRVLTGEILKTLDSTQGPDFTLGLSVQSHGKYKGFSVEDAAIRVKKVPESGDKDSYQYYVNQLSEVDEMIGNLVNALEQRNEKTILVLYGDHLPSLDIKKTDLKDSNLYQTQYVIWDNLGLKKISKNLSAYQMYSYVLNKLGIHEGNITKFQQAMKKNTKTYHNDLKMLEYDMLYGEQYAYNGTKPYTETPLQMGTYPVTVTNVERNDRGYLVTGSNFTPYAHLLFNGDEVSTEWVDANHIQILETLEYDQDAANEQETASPAPTQETTSDADADQEEKQKEEEAIPNAFIVQIQTDGGTVLSDSEPLKWEDTSLGKETAK</sequence>
<keyword evidence="4 8" id="KW-0812">Transmembrane</keyword>
<evidence type="ECO:0000256" key="4">
    <source>
        <dbReference type="ARBA" id="ARBA00022692"/>
    </source>
</evidence>
<feature type="transmembrane region" description="Helical" evidence="8">
    <location>
        <begin position="157"/>
        <end position="175"/>
    </location>
</feature>
<dbReference type="Pfam" id="PF00884">
    <property type="entry name" value="Sulfatase"/>
    <property type="match status" value="1"/>
</dbReference>
<dbReference type="Proteomes" id="UP000637513">
    <property type="component" value="Unassembled WGS sequence"/>
</dbReference>
<comment type="pathway">
    <text evidence="2">Cell wall biogenesis; lipoteichoic acid biosynthesis.</text>
</comment>
<feature type="transmembrane region" description="Helical" evidence="8">
    <location>
        <begin position="74"/>
        <end position="93"/>
    </location>
</feature>
<keyword evidence="5 8" id="KW-1133">Transmembrane helix</keyword>
<feature type="domain" description="Sulfatase N-terminal" evidence="9">
    <location>
        <begin position="245"/>
        <end position="512"/>
    </location>
</feature>
<protein>
    <submittedName>
        <fullName evidence="10">LTA synthase family protein</fullName>
    </submittedName>
</protein>
<organism evidence="10 11">
    <name type="scientific">Jutongia hominis</name>
    <dbReference type="NCBI Taxonomy" id="2763664"/>
    <lineage>
        <taxon>Bacteria</taxon>
        <taxon>Bacillati</taxon>
        <taxon>Bacillota</taxon>
        <taxon>Clostridia</taxon>
        <taxon>Lachnospirales</taxon>
        <taxon>Lachnospiraceae</taxon>
        <taxon>Jutongia</taxon>
    </lineage>
</organism>
<evidence type="ECO:0000256" key="1">
    <source>
        <dbReference type="ARBA" id="ARBA00004651"/>
    </source>
</evidence>
<evidence type="ECO:0000259" key="9">
    <source>
        <dbReference type="Pfam" id="PF00884"/>
    </source>
</evidence>
<proteinExistence type="predicted"/>
<dbReference type="EMBL" id="JACRSW010000032">
    <property type="protein sequence ID" value="MBC8557955.1"/>
    <property type="molecule type" value="Genomic_DNA"/>
</dbReference>
<gene>
    <name evidence="10" type="ORF">H8700_09580</name>
</gene>
<evidence type="ECO:0000256" key="8">
    <source>
        <dbReference type="SAM" id="Phobius"/>
    </source>
</evidence>
<evidence type="ECO:0000256" key="5">
    <source>
        <dbReference type="ARBA" id="ARBA00022989"/>
    </source>
</evidence>
<dbReference type="SUPFAM" id="SSF53649">
    <property type="entry name" value="Alkaline phosphatase-like"/>
    <property type="match status" value="1"/>
</dbReference>
<comment type="subcellular location">
    <subcellularLocation>
        <location evidence="1">Cell membrane</location>
        <topology evidence="1">Multi-pass membrane protein</topology>
    </subcellularLocation>
</comment>
<dbReference type="InterPro" id="IPR000917">
    <property type="entry name" value="Sulfatase_N"/>
</dbReference>
<dbReference type="RefSeq" id="WP_249305381.1">
    <property type="nucleotide sequence ID" value="NZ_JACRSW010000032.1"/>
</dbReference>
<evidence type="ECO:0000256" key="6">
    <source>
        <dbReference type="ARBA" id="ARBA00023136"/>
    </source>
</evidence>
<accession>A0ABR7MVY1</accession>
<dbReference type="Gene3D" id="3.40.720.10">
    <property type="entry name" value="Alkaline Phosphatase, subunit A"/>
    <property type="match status" value="1"/>
</dbReference>
<keyword evidence="11" id="KW-1185">Reference proteome</keyword>
<feature type="compositionally biased region" description="Basic and acidic residues" evidence="7">
    <location>
        <begin position="690"/>
        <end position="705"/>
    </location>
</feature>
<feature type="transmembrane region" description="Helical" evidence="8">
    <location>
        <begin position="12"/>
        <end position="31"/>
    </location>
</feature>